<keyword evidence="3" id="KW-1185">Reference proteome</keyword>
<name>A0ABD5RTP4_9EURY</name>
<sequence length="63" mass="7312">MADAPESDDVDHWEVLREYESGERDELPDETREYHHRINRESQGALLDELAKGLTALSQEDDQ</sequence>
<dbReference type="EMBL" id="JBHSQH010000006">
    <property type="protein sequence ID" value="MFC5973801.1"/>
    <property type="molecule type" value="Genomic_DNA"/>
</dbReference>
<organism evidence="2 3">
    <name type="scientific">Halomarina salina</name>
    <dbReference type="NCBI Taxonomy" id="1872699"/>
    <lineage>
        <taxon>Archaea</taxon>
        <taxon>Methanobacteriati</taxon>
        <taxon>Methanobacteriota</taxon>
        <taxon>Stenosarchaea group</taxon>
        <taxon>Halobacteria</taxon>
        <taxon>Halobacteriales</taxon>
        <taxon>Natronomonadaceae</taxon>
        <taxon>Halomarina</taxon>
    </lineage>
</organism>
<dbReference type="AlphaFoldDB" id="A0ABD5RTP4"/>
<dbReference type="RefSeq" id="WP_247421967.1">
    <property type="nucleotide sequence ID" value="NZ_JALLGW010000008.1"/>
</dbReference>
<proteinExistence type="predicted"/>
<reference evidence="2 3" key="1">
    <citation type="journal article" date="2019" name="Int. J. Syst. Evol. Microbiol.">
        <title>The Global Catalogue of Microorganisms (GCM) 10K type strain sequencing project: providing services to taxonomists for standard genome sequencing and annotation.</title>
        <authorList>
            <consortium name="The Broad Institute Genomics Platform"/>
            <consortium name="The Broad Institute Genome Sequencing Center for Infectious Disease"/>
            <person name="Wu L."/>
            <person name="Ma J."/>
        </authorList>
    </citation>
    <scope>NUCLEOTIDE SEQUENCE [LARGE SCALE GENOMIC DNA]</scope>
    <source>
        <strain evidence="2 3">CGMCC 1.12543</strain>
    </source>
</reference>
<feature type="region of interest" description="Disordered" evidence="1">
    <location>
        <begin position="1"/>
        <end position="30"/>
    </location>
</feature>
<feature type="compositionally biased region" description="Basic and acidic residues" evidence="1">
    <location>
        <begin position="10"/>
        <end position="30"/>
    </location>
</feature>
<accession>A0ABD5RTP4</accession>
<evidence type="ECO:0000256" key="1">
    <source>
        <dbReference type="SAM" id="MobiDB-lite"/>
    </source>
</evidence>
<comment type="caution">
    <text evidence="2">The sequence shown here is derived from an EMBL/GenBank/DDBJ whole genome shotgun (WGS) entry which is preliminary data.</text>
</comment>
<evidence type="ECO:0000313" key="3">
    <source>
        <dbReference type="Proteomes" id="UP001596099"/>
    </source>
</evidence>
<evidence type="ECO:0000313" key="2">
    <source>
        <dbReference type="EMBL" id="MFC5973801.1"/>
    </source>
</evidence>
<gene>
    <name evidence="2" type="ORF">ACFPYI_20950</name>
</gene>
<protein>
    <submittedName>
        <fullName evidence="2">Uncharacterized protein</fullName>
    </submittedName>
</protein>
<dbReference type="Proteomes" id="UP001596099">
    <property type="component" value="Unassembled WGS sequence"/>
</dbReference>